<evidence type="ECO:0000313" key="4">
    <source>
        <dbReference type="Proteomes" id="UP001065682"/>
    </source>
</evidence>
<sequence>MGVYRHCFVTNAQELIETPNTAEFTRFLSVAVVAAILGISRPSVLTLVRDGELPGIWVGHRVRIPAAGLETFLIAQGLKPSAIYRGTGQTATASPSPATITNASRTADAGAITR</sequence>
<protein>
    <submittedName>
        <fullName evidence="3">Helix-turn-helix domain-containing protein</fullName>
    </submittedName>
</protein>
<dbReference type="InterPro" id="IPR010093">
    <property type="entry name" value="SinI_DNA-bd"/>
</dbReference>
<dbReference type="EMBL" id="VHLL01000002">
    <property type="protein sequence ID" value="MCT8336925.1"/>
    <property type="molecule type" value="Genomic_DNA"/>
</dbReference>
<gene>
    <name evidence="3" type="ORF">FKB36_05305</name>
</gene>
<evidence type="ECO:0000259" key="2">
    <source>
        <dbReference type="Pfam" id="PF12728"/>
    </source>
</evidence>
<dbReference type="GO" id="GO:0003677">
    <property type="term" value="F:DNA binding"/>
    <property type="evidence" value="ECO:0007669"/>
    <property type="project" value="InterPro"/>
</dbReference>
<dbReference type="Proteomes" id="UP001065682">
    <property type="component" value="Unassembled WGS sequence"/>
</dbReference>
<feature type="compositionally biased region" description="Low complexity" evidence="1">
    <location>
        <begin position="90"/>
        <end position="104"/>
    </location>
</feature>
<dbReference type="AlphaFoldDB" id="A0A9E4ZMA0"/>
<comment type="caution">
    <text evidence="3">The sequence shown here is derived from an EMBL/GenBank/DDBJ whole genome shotgun (WGS) entry which is preliminary data.</text>
</comment>
<name>A0A9E4ZMA0_9EURY</name>
<reference evidence="3" key="1">
    <citation type="submission" date="2019-06" db="EMBL/GenBank/DDBJ databases">
        <title>Methanoculleus strain from Tamsui River, Taipei, Taiwan.</title>
        <authorList>
            <person name="You Y.-T."/>
            <person name="Chen S.-C."/>
            <person name="Lai S.-J."/>
            <person name="Lee Y.-C."/>
            <person name="Lai M.-C."/>
        </authorList>
    </citation>
    <scope>NUCLEOTIDE SEQUENCE</scope>
    <source>
        <strain evidence="3">Afa-1</strain>
    </source>
</reference>
<organism evidence="3 4">
    <name type="scientific">Methanoculleus formosensis</name>
    <dbReference type="NCBI Taxonomy" id="2590886"/>
    <lineage>
        <taxon>Archaea</taxon>
        <taxon>Methanobacteriati</taxon>
        <taxon>Methanobacteriota</taxon>
        <taxon>Stenosarchaea group</taxon>
        <taxon>Methanomicrobia</taxon>
        <taxon>Methanomicrobiales</taxon>
        <taxon>Methanomicrobiaceae</taxon>
        <taxon>Methanoculleus</taxon>
    </lineage>
</organism>
<keyword evidence="4" id="KW-1185">Reference proteome</keyword>
<dbReference type="Pfam" id="PF12728">
    <property type="entry name" value="HTH_17"/>
    <property type="match status" value="1"/>
</dbReference>
<evidence type="ECO:0000313" key="3">
    <source>
        <dbReference type="EMBL" id="MCT8336925.1"/>
    </source>
</evidence>
<dbReference type="NCBIfam" id="TIGR01764">
    <property type="entry name" value="excise"/>
    <property type="match status" value="1"/>
</dbReference>
<evidence type="ECO:0000256" key="1">
    <source>
        <dbReference type="SAM" id="MobiDB-lite"/>
    </source>
</evidence>
<feature type="region of interest" description="Disordered" evidence="1">
    <location>
        <begin position="86"/>
        <end position="114"/>
    </location>
</feature>
<proteinExistence type="predicted"/>
<feature type="domain" description="Helix-turn-helix" evidence="2">
    <location>
        <begin position="27"/>
        <end position="73"/>
    </location>
</feature>
<accession>A0A9E4ZMA0</accession>
<dbReference type="InterPro" id="IPR041657">
    <property type="entry name" value="HTH_17"/>
</dbReference>